<gene>
    <name evidence="5" type="ORF">K1718_20865</name>
</gene>
<evidence type="ECO:0000259" key="4">
    <source>
        <dbReference type="Pfam" id="PF02872"/>
    </source>
</evidence>
<evidence type="ECO:0000313" key="5">
    <source>
        <dbReference type="EMBL" id="WFE88595.1"/>
    </source>
</evidence>
<dbReference type="InterPro" id="IPR029052">
    <property type="entry name" value="Metallo-depent_PP-like"/>
</dbReference>
<dbReference type="RefSeq" id="WP_152502781.1">
    <property type="nucleotide sequence ID" value="NZ_CP120863.1"/>
</dbReference>
<dbReference type="SUPFAM" id="SSF55816">
    <property type="entry name" value="5'-nucleotidase (syn. UDP-sugar hydrolase), C-terminal domain"/>
    <property type="match status" value="1"/>
</dbReference>
<dbReference type="InterPro" id="IPR006179">
    <property type="entry name" value="5_nucleotidase/apyrase"/>
</dbReference>
<feature type="chain" id="PRO_5044973814" evidence="2">
    <location>
        <begin position="24"/>
        <end position="536"/>
    </location>
</feature>
<dbReference type="PRINTS" id="PR01607">
    <property type="entry name" value="APYRASEFAMLY"/>
</dbReference>
<name>A0ABY8F5P2_9HYPH</name>
<comment type="similarity">
    <text evidence="2">Belongs to the 5'-nucleotidase family.</text>
</comment>
<dbReference type="Pfam" id="PF02872">
    <property type="entry name" value="5_nucleotid_C"/>
    <property type="match status" value="1"/>
</dbReference>
<dbReference type="Gene3D" id="3.60.21.10">
    <property type="match status" value="1"/>
</dbReference>
<keyword evidence="6" id="KW-1185">Reference proteome</keyword>
<dbReference type="SUPFAM" id="SSF56300">
    <property type="entry name" value="Metallo-dependent phosphatases"/>
    <property type="match status" value="1"/>
</dbReference>
<evidence type="ECO:0000256" key="1">
    <source>
        <dbReference type="ARBA" id="ARBA00022729"/>
    </source>
</evidence>
<feature type="domain" description="Calcineurin-like phosphoesterase" evidence="3">
    <location>
        <begin position="28"/>
        <end position="249"/>
    </location>
</feature>
<keyword evidence="2" id="KW-0547">Nucleotide-binding</keyword>
<evidence type="ECO:0000256" key="2">
    <source>
        <dbReference type="RuleBase" id="RU362119"/>
    </source>
</evidence>
<reference evidence="5 6" key="1">
    <citation type="submission" date="2023-03" db="EMBL/GenBank/DDBJ databases">
        <title>Roseibium porphyridii sp. nov. and Roseibium rhodosorbium sp. nov. isolated from marine algae, Porphyridium cruentum and Rhodosorus marinus, respectively.</title>
        <authorList>
            <person name="Lee M.W."/>
            <person name="Choi B.J."/>
            <person name="Lee J.K."/>
            <person name="Choi D.G."/>
            <person name="Baek J.H."/>
            <person name="Bayburt H."/>
            <person name="Kim J.M."/>
            <person name="Han D.M."/>
            <person name="Kim K.H."/>
            <person name="Jeon C.O."/>
        </authorList>
    </citation>
    <scope>NUCLEOTIDE SEQUENCE [LARGE SCALE GENOMIC DNA]</scope>
    <source>
        <strain evidence="5 6">KMA01</strain>
    </source>
</reference>
<feature type="domain" description="5'-Nucleotidase C-terminal" evidence="4">
    <location>
        <begin position="337"/>
        <end position="499"/>
    </location>
</feature>
<protein>
    <submittedName>
        <fullName evidence="5">Bifunctional metallophosphatase/5'-nucleotidase</fullName>
    </submittedName>
</protein>
<dbReference type="CDD" id="cd07409">
    <property type="entry name" value="MPP_CD73_N"/>
    <property type="match status" value="1"/>
</dbReference>
<feature type="signal peptide" evidence="2">
    <location>
        <begin position="1"/>
        <end position="23"/>
    </location>
</feature>
<organism evidence="5 6">
    <name type="scientific">Roseibium porphyridii</name>
    <dbReference type="NCBI Taxonomy" id="2866279"/>
    <lineage>
        <taxon>Bacteria</taxon>
        <taxon>Pseudomonadati</taxon>
        <taxon>Pseudomonadota</taxon>
        <taxon>Alphaproteobacteria</taxon>
        <taxon>Hyphomicrobiales</taxon>
        <taxon>Stappiaceae</taxon>
        <taxon>Roseibium</taxon>
    </lineage>
</organism>
<proteinExistence type="inferred from homology"/>
<dbReference type="Proteomes" id="UP001209803">
    <property type="component" value="Chromosome"/>
</dbReference>
<dbReference type="Pfam" id="PF00149">
    <property type="entry name" value="Metallophos"/>
    <property type="match status" value="1"/>
</dbReference>
<keyword evidence="2" id="KW-0378">Hydrolase</keyword>
<keyword evidence="1 2" id="KW-0732">Signal</keyword>
<accession>A0ABY8F5P2</accession>
<dbReference type="Gene3D" id="3.90.780.10">
    <property type="entry name" value="5'-Nucleotidase, C-terminal domain"/>
    <property type="match status" value="1"/>
</dbReference>
<evidence type="ECO:0000259" key="3">
    <source>
        <dbReference type="Pfam" id="PF00149"/>
    </source>
</evidence>
<sequence>MKRTILSAAVLSLTTALSTAAYAEYSLTVLHLNDLHSRIESINKYDSTCDAESETEGKCFGGIARIKSKLDERRAALDSEGKNVLVVDAGDQFQGSLFYTTYKGEAAVEFLNGMDIDVMAVGNHEFDDGPEALANFIDKAEFPILSGNIDVNADAALKGKVPGVLIVEKGGEKVGIVSALAEDTVDTSSPGAGVRFIQAEDYLKGAVEGLEAAGVNKIIAVTHMGLPRDMEIAAAVPGIDLIVGGHSHTLLSNTQEGAAGPYPVIVQNPDGKDVPIVQAYAYGKFLGEIDLTWDDDGNLIKAEGEPILLDASVEPDEAFLARVAEFAAPIEELKAKVIGATDAPIDGDRGSCRSGECQMGNLVADAMLDRVKDQGVQIAIQNGGGLRASIDGGEVTMGEVLTVLPFQNTLATFQLKGADVIAALENGVSQVEDGKGRFPQVAGLKYSWTRKKAPGEGRILVVEVMEDGAWAPIDPEKVYGVVSNNYMRGGGDGYKVFAENGMNAYDYGPGLEVVVADFIAERNGYTPFTDGRITEQ</sequence>
<dbReference type="InterPro" id="IPR008334">
    <property type="entry name" value="5'-Nucleotdase_C"/>
</dbReference>
<dbReference type="PANTHER" id="PTHR11575">
    <property type="entry name" value="5'-NUCLEOTIDASE-RELATED"/>
    <property type="match status" value="1"/>
</dbReference>
<dbReference type="PANTHER" id="PTHR11575:SF24">
    <property type="entry name" value="5'-NUCLEOTIDASE"/>
    <property type="match status" value="1"/>
</dbReference>
<dbReference type="EMBL" id="CP120863">
    <property type="protein sequence ID" value="WFE88595.1"/>
    <property type="molecule type" value="Genomic_DNA"/>
</dbReference>
<evidence type="ECO:0000313" key="6">
    <source>
        <dbReference type="Proteomes" id="UP001209803"/>
    </source>
</evidence>
<dbReference type="InterPro" id="IPR036907">
    <property type="entry name" value="5'-Nucleotdase_C_sf"/>
</dbReference>
<dbReference type="InterPro" id="IPR004843">
    <property type="entry name" value="Calcineurin-like_PHP"/>
</dbReference>